<sequence>MAAMIQTAEPPTQRSANNAHDADQHSGDLVLSIEPEMTNSEVRRRMNVPPLPNENEDSPAAFGHGSAQDTLEGSPNSQVSSSPWILRRLSTTFASTRSSTSKAEAQRLLDEKHGYNTFIKENYLECPKGLPQLASFISSCDDFSIYRGFKTIHERLILHLMVEITELEKQLDSIDRDDEKNPATSDRLIGVQDPEPNSIKSKVFKNLGEKIKEYDELVFNHCRMQALGEPPPRNRLSYFNWIWINTPLMDGSDDFIRHQGDFVKGVGGRSNYFEEVIKNHVYESPRSIFKRFLKSSEGKDTENSVTYYSEGKMDHLRHAMSVSLAIIVLLAPVFLLFLVPMTRVKMVFTAAAFIVPFAMIMSYMTGAKDAEVFIGTATYAALLIVFLGNISGSNASYPSPAVPS</sequence>
<feature type="transmembrane region" description="Helical" evidence="2">
    <location>
        <begin position="319"/>
        <end position="339"/>
    </location>
</feature>
<proteinExistence type="predicted"/>
<evidence type="ECO:0000256" key="1">
    <source>
        <dbReference type="SAM" id="MobiDB-lite"/>
    </source>
</evidence>
<evidence type="ECO:0000259" key="3">
    <source>
        <dbReference type="Pfam" id="PF20237"/>
    </source>
</evidence>
<dbReference type="InterPro" id="IPR046529">
    <property type="entry name" value="DUF6594"/>
</dbReference>
<feature type="compositionally biased region" description="Polar residues" evidence="1">
    <location>
        <begin position="67"/>
        <end position="81"/>
    </location>
</feature>
<evidence type="ECO:0000313" key="4">
    <source>
        <dbReference type="EMBL" id="CZR64641.1"/>
    </source>
</evidence>
<feature type="region of interest" description="Disordered" evidence="1">
    <location>
        <begin position="1"/>
        <end position="25"/>
    </location>
</feature>
<accession>A0A1L7XHY7</accession>
<evidence type="ECO:0000313" key="5">
    <source>
        <dbReference type="Proteomes" id="UP000184330"/>
    </source>
</evidence>
<dbReference type="PANTHER" id="PTHR34502:SF3">
    <property type="entry name" value="DUF6594 DOMAIN-CONTAINING PROTEIN"/>
    <property type="match status" value="1"/>
</dbReference>
<feature type="transmembrane region" description="Helical" evidence="2">
    <location>
        <begin position="346"/>
        <end position="366"/>
    </location>
</feature>
<name>A0A1L7XHY7_9HELO</name>
<dbReference type="Proteomes" id="UP000184330">
    <property type="component" value="Unassembled WGS sequence"/>
</dbReference>
<dbReference type="OrthoDB" id="3533814at2759"/>
<feature type="transmembrane region" description="Helical" evidence="2">
    <location>
        <begin position="372"/>
        <end position="390"/>
    </location>
</feature>
<organism evidence="4 5">
    <name type="scientific">Phialocephala subalpina</name>
    <dbReference type="NCBI Taxonomy" id="576137"/>
    <lineage>
        <taxon>Eukaryota</taxon>
        <taxon>Fungi</taxon>
        <taxon>Dikarya</taxon>
        <taxon>Ascomycota</taxon>
        <taxon>Pezizomycotina</taxon>
        <taxon>Leotiomycetes</taxon>
        <taxon>Helotiales</taxon>
        <taxon>Mollisiaceae</taxon>
        <taxon>Phialocephala</taxon>
        <taxon>Phialocephala fortinii species complex</taxon>
    </lineage>
</organism>
<feature type="domain" description="DUF6594" evidence="3">
    <location>
        <begin position="131"/>
        <end position="383"/>
    </location>
</feature>
<feature type="compositionally biased region" description="Polar residues" evidence="1">
    <location>
        <begin position="9"/>
        <end position="18"/>
    </location>
</feature>
<keyword evidence="2" id="KW-1133">Transmembrane helix</keyword>
<evidence type="ECO:0000256" key="2">
    <source>
        <dbReference type="SAM" id="Phobius"/>
    </source>
</evidence>
<gene>
    <name evidence="4" type="ORF">PAC_14539</name>
</gene>
<protein>
    <recommendedName>
        <fullName evidence="3">DUF6594 domain-containing protein</fullName>
    </recommendedName>
</protein>
<feature type="region of interest" description="Disordered" evidence="1">
    <location>
        <begin position="173"/>
        <end position="192"/>
    </location>
</feature>
<dbReference type="EMBL" id="FJOG01000027">
    <property type="protein sequence ID" value="CZR64641.1"/>
    <property type="molecule type" value="Genomic_DNA"/>
</dbReference>
<keyword evidence="2" id="KW-0472">Membrane</keyword>
<reference evidence="4 5" key="1">
    <citation type="submission" date="2016-03" db="EMBL/GenBank/DDBJ databases">
        <authorList>
            <person name="Ploux O."/>
        </authorList>
    </citation>
    <scope>NUCLEOTIDE SEQUENCE [LARGE SCALE GENOMIC DNA]</scope>
    <source>
        <strain evidence="4 5">UAMH 11012</strain>
    </source>
</reference>
<keyword evidence="5" id="KW-1185">Reference proteome</keyword>
<dbReference type="PANTHER" id="PTHR34502">
    <property type="entry name" value="DUF6594 DOMAIN-CONTAINING PROTEIN-RELATED"/>
    <property type="match status" value="1"/>
</dbReference>
<dbReference type="Pfam" id="PF20237">
    <property type="entry name" value="DUF6594"/>
    <property type="match status" value="1"/>
</dbReference>
<keyword evidence="2" id="KW-0812">Transmembrane</keyword>
<feature type="region of interest" description="Disordered" evidence="1">
    <location>
        <begin position="46"/>
        <end position="81"/>
    </location>
</feature>
<dbReference type="AlphaFoldDB" id="A0A1L7XHY7"/>